<dbReference type="SUPFAM" id="SSF56349">
    <property type="entry name" value="DNA breaking-rejoining enzymes"/>
    <property type="match status" value="1"/>
</dbReference>
<reference evidence="2 3" key="1">
    <citation type="submission" date="2018-06" db="EMBL/GenBank/DDBJ databases">
        <authorList>
            <consortium name="Pathogen Informatics"/>
            <person name="Doyle S."/>
        </authorList>
    </citation>
    <scope>NUCLEOTIDE SEQUENCE [LARGE SCALE GENOMIC DNA]</scope>
    <source>
        <strain evidence="2 3">NCTC7928</strain>
    </source>
</reference>
<evidence type="ECO:0000313" key="3">
    <source>
        <dbReference type="Proteomes" id="UP000254877"/>
    </source>
</evidence>
<name>A0A376L5P9_ECOLX</name>
<sequence length="102" mass="11650">MVKPATLTVAFKKARDSVDYNWRANGTPPSFHEQRSLSERLFREQGVDTKILLGHSNQKMTDIYNDARGKGMEKTGHLMTSFAEGFCRGFAEKIKNDILRRT</sequence>
<protein>
    <submittedName>
        <fullName evidence="2">Integrase for prophage CP-933O</fullName>
    </submittedName>
</protein>
<gene>
    <name evidence="2" type="primary">intE_3</name>
    <name evidence="2" type="ORF">NCTC7928_00182</name>
</gene>
<evidence type="ECO:0000313" key="2">
    <source>
        <dbReference type="EMBL" id="STF39296.1"/>
    </source>
</evidence>
<dbReference type="Gene3D" id="1.10.443.10">
    <property type="entry name" value="Intergrase catalytic core"/>
    <property type="match status" value="1"/>
</dbReference>
<proteinExistence type="predicted"/>
<dbReference type="GO" id="GO:0003677">
    <property type="term" value="F:DNA binding"/>
    <property type="evidence" value="ECO:0007669"/>
    <property type="project" value="InterPro"/>
</dbReference>
<dbReference type="GO" id="GO:0015074">
    <property type="term" value="P:DNA integration"/>
    <property type="evidence" value="ECO:0007669"/>
    <property type="project" value="InterPro"/>
</dbReference>
<dbReference type="AlphaFoldDB" id="A0A376L5P9"/>
<dbReference type="GO" id="GO:0006310">
    <property type="term" value="P:DNA recombination"/>
    <property type="evidence" value="ECO:0007669"/>
    <property type="project" value="UniProtKB-KW"/>
</dbReference>
<dbReference type="InterPro" id="IPR011010">
    <property type="entry name" value="DNA_brk_join_enz"/>
</dbReference>
<dbReference type="Proteomes" id="UP000254877">
    <property type="component" value="Unassembled WGS sequence"/>
</dbReference>
<organism evidence="2 3">
    <name type="scientific">Escherichia coli</name>
    <dbReference type="NCBI Taxonomy" id="562"/>
    <lineage>
        <taxon>Bacteria</taxon>
        <taxon>Pseudomonadati</taxon>
        <taxon>Pseudomonadota</taxon>
        <taxon>Gammaproteobacteria</taxon>
        <taxon>Enterobacterales</taxon>
        <taxon>Enterobacteriaceae</taxon>
        <taxon>Escherichia</taxon>
    </lineage>
</organism>
<dbReference type="InterPro" id="IPR013762">
    <property type="entry name" value="Integrase-like_cat_sf"/>
</dbReference>
<keyword evidence="1" id="KW-0233">DNA recombination</keyword>
<accession>A0A376L5P9</accession>
<evidence type="ECO:0000256" key="1">
    <source>
        <dbReference type="ARBA" id="ARBA00023172"/>
    </source>
</evidence>
<dbReference type="EMBL" id="UGAB01000002">
    <property type="protein sequence ID" value="STF39296.1"/>
    <property type="molecule type" value="Genomic_DNA"/>
</dbReference>